<dbReference type="GO" id="GO:0005764">
    <property type="term" value="C:lysosome"/>
    <property type="evidence" value="ECO:0007669"/>
    <property type="project" value="TreeGrafter"/>
</dbReference>
<comment type="caution">
    <text evidence="9">The sequence shown here is derived from an EMBL/GenBank/DDBJ whole genome shotgun (WGS) entry which is preliminary data.</text>
</comment>
<dbReference type="PANTHER" id="PTHR11247">
    <property type="entry name" value="PALMITOYL-PROTEIN THIOESTERASE/DOLICHYLDIPHOSPHATASE 1"/>
    <property type="match status" value="1"/>
</dbReference>
<organism evidence="9 10">
    <name type="scientific">Portunus trituberculatus</name>
    <name type="common">Swimming crab</name>
    <name type="synonym">Neptunus trituberculatus</name>
    <dbReference type="NCBI Taxonomy" id="210409"/>
    <lineage>
        <taxon>Eukaryota</taxon>
        <taxon>Metazoa</taxon>
        <taxon>Ecdysozoa</taxon>
        <taxon>Arthropoda</taxon>
        <taxon>Crustacea</taxon>
        <taxon>Multicrustacea</taxon>
        <taxon>Malacostraca</taxon>
        <taxon>Eumalacostraca</taxon>
        <taxon>Eucarida</taxon>
        <taxon>Decapoda</taxon>
        <taxon>Pleocyemata</taxon>
        <taxon>Brachyura</taxon>
        <taxon>Eubrachyura</taxon>
        <taxon>Portunoidea</taxon>
        <taxon>Portunidae</taxon>
        <taxon>Portuninae</taxon>
        <taxon>Portunus</taxon>
    </lineage>
</organism>
<dbReference type="PANTHER" id="PTHR11247:SF8">
    <property type="entry name" value="PALMITOYL-PROTEIN THIOESTERASE 1"/>
    <property type="match status" value="1"/>
</dbReference>
<dbReference type="OrthoDB" id="10263094at2759"/>
<dbReference type="GO" id="GO:0006898">
    <property type="term" value="P:receptor-mediated endocytosis"/>
    <property type="evidence" value="ECO:0007669"/>
    <property type="project" value="TreeGrafter"/>
</dbReference>
<evidence type="ECO:0000256" key="8">
    <source>
        <dbReference type="ARBA" id="ARBA00031934"/>
    </source>
</evidence>
<evidence type="ECO:0000256" key="6">
    <source>
        <dbReference type="ARBA" id="ARBA00023157"/>
    </source>
</evidence>
<keyword evidence="5" id="KW-0378">Hydrolase</keyword>
<name>A0A5B7DWF1_PORTR</name>
<dbReference type="AlphaFoldDB" id="A0A5B7DWF1"/>
<evidence type="ECO:0000256" key="2">
    <source>
        <dbReference type="ARBA" id="ARBA00012423"/>
    </source>
</evidence>
<reference evidence="9 10" key="1">
    <citation type="submission" date="2019-05" db="EMBL/GenBank/DDBJ databases">
        <title>Another draft genome of Portunus trituberculatus and its Hox gene families provides insights of decapod evolution.</title>
        <authorList>
            <person name="Jeong J.-H."/>
            <person name="Song I."/>
            <person name="Kim S."/>
            <person name="Choi T."/>
            <person name="Kim D."/>
            <person name="Ryu S."/>
            <person name="Kim W."/>
        </authorList>
    </citation>
    <scope>NUCLEOTIDE SEQUENCE [LARGE SCALE GENOMIC DNA]</scope>
    <source>
        <tissue evidence="9">Muscle</tissue>
    </source>
</reference>
<dbReference type="EMBL" id="VSRR010001459">
    <property type="protein sequence ID" value="MPC25419.1"/>
    <property type="molecule type" value="Genomic_DNA"/>
</dbReference>
<keyword evidence="10" id="KW-1185">Reference proteome</keyword>
<evidence type="ECO:0000256" key="7">
    <source>
        <dbReference type="ARBA" id="ARBA00023180"/>
    </source>
</evidence>
<dbReference type="EC" id="3.1.2.22" evidence="2"/>
<dbReference type="PRINTS" id="PR00414">
    <property type="entry name" value="PPTHIESTRASE"/>
</dbReference>
<evidence type="ECO:0000313" key="9">
    <source>
        <dbReference type="EMBL" id="MPC25419.1"/>
    </source>
</evidence>
<dbReference type="SUPFAM" id="SSF53474">
    <property type="entry name" value="alpha/beta-Hydrolases"/>
    <property type="match status" value="1"/>
</dbReference>
<dbReference type="Gene3D" id="3.40.50.1820">
    <property type="entry name" value="alpha/beta hydrolase"/>
    <property type="match status" value="1"/>
</dbReference>
<comment type="similarity">
    <text evidence="1">Belongs to the palmitoyl-protein thioesterase family.</text>
</comment>
<dbReference type="GO" id="GO:0008474">
    <property type="term" value="F:palmitoyl-(protein) hydrolase activity"/>
    <property type="evidence" value="ECO:0007669"/>
    <property type="project" value="UniProtKB-EC"/>
</dbReference>
<evidence type="ECO:0000256" key="3">
    <source>
        <dbReference type="ARBA" id="ARBA00014212"/>
    </source>
</evidence>
<dbReference type="InterPro" id="IPR002472">
    <property type="entry name" value="Palm_thioest"/>
</dbReference>
<gene>
    <name evidence="9" type="primary">Ppt1</name>
    <name evidence="9" type="ORF">E2C01_018529</name>
</gene>
<dbReference type="Pfam" id="PF02089">
    <property type="entry name" value="Palm_thioest"/>
    <property type="match status" value="1"/>
</dbReference>
<dbReference type="GlyCosmos" id="A0A5B7DWF1">
    <property type="glycosylation" value="1 site, No reported glycans"/>
</dbReference>
<evidence type="ECO:0000313" key="10">
    <source>
        <dbReference type="Proteomes" id="UP000324222"/>
    </source>
</evidence>
<keyword evidence="4" id="KW-0732">Signal</keyword>
<proteinExistence type="inferred from homology"/>
<sequence length="149" mass="17753">MPHTTPKYTCCNVKHNWIQDSLVQAQYWHDPLHEEDYRNYSIFLADINNEKVVNEEYRSNLKKLENFVMVKFLKDSMVVPTESEWFGFYSPGQDQEILSLQQTELYLEDRLGLKEMDEAGKLKFVSVDGDHLEFSDEWFLQEIVDKYVT</sequence>
<keyword evidence="6" id="KW-1015">Disulfide bond</keyword>
<evidence type="ECO:0000256" key="1">
    <source>
        <dbReference type="ARBA" id="ARBA00010758"/>
    </source>
</evidence>
<dbReference type="InterPro" id="IPR029058">
    <property type="entry name" value="AB_hydrolase_fold"/>
</dbReference>
<protein>
    <recommendedName>
        <fullName evidence="3">Palmitoyl-protein thioesterase 1</fullName>
        <ecNumber evidence="2">3.1.2.22</ecNumber>
    </recommendedName>
    <alternativeName>
        <fullName evidence="8">Palmitoyl-protein hydrolase 1</fullName>
    </alternativeName>
</protein>
<keyword evidence="7" id="KW-0325">Glycoprotein</keyword>
<dbReference type="Proteomes" id="UP000324222">
    <property type="component" value="Unassembled WGS sequence"/>
</dbReference>
<accession>A0A5B7DWF1</accession>
<evidence type="ECO:0000256" key="4">
    <source>
        <dbReference type="ARBA" id="ARBA00022729"/>
    </source>
</evidence>
<evidence type="ECO:0000256" key="5">
    <source>
        <dbReference type="ARBA" id="ARBA00022801"/>
    </source>
</evidence>